<dbReference type="PROSITE" id="PS00018">
    <property type="entry name" value="EF_HAND_1"/>
    <property type="match status" value="1"/>
</dbReference>
<sequence length="1724" mass="174461">MAACCSGATTAQALKESGDACFDGLDNDADGFVDDEDIDCSAFVTCIGIPVKPRGRPASNATAHGSILVTQQQQHAASEQQQQPSGDLQLSISITDSLFTGNKGFYGAAVAVSGSATLKLASIVLERSIIAGNEAKTQGGALWLQGGDGAGTALRVVNSTFDHNRCRGGDGGAVWASGLSSVEATIAGGDVSSNWCDQGGGVLAYEGDVSLDISAASVEGNSATSGGVLESRASVALRILGGALVQGNVARASGGVVSFVGSPGSSVLVTDAARVLGNQAGLDGGFVSASQLSSVAITGDADVAECRAGRDGGAVAVIELGELVVAQGGGLSRNSALRNGGAFIVSRALDKLEVSGANTSITGNRAGQHGGVLSCGEADVENGGVRAVIIANGSRLEGNTALEGDGGVIWVMTNVGTLSAVGGVSLTGNTAGRHGGVLHAPYVGQLAVSGRVAFARNRATQGSGGVLSCGAVSNLDLGDVTLSENSAGVAGGVLALRIDSISSSANNRGPQGSGLQAASNSAGEDGGVIYMAAAAAGNGGNSRVNDTSSCSLAVNGSALSSNSAGGAGGALAVSACALRVQASTFTDNSARTFGGGVALNLSAAAAAGAAAGGVWGTERSVCDELQLDQQQQVFSRAAVCACNMTANEAGMGGAIYALLRPQPQPDGMSAAHVMPVVTMGGGSILLGNWAAAGGGAIAAVAAIVNETAAADPASLRRHLAQQTPQGSSSDGKNNIGNTAQVVLHGVEARSNAAAGPGGALLASGGITVQCLDSEIRGNAAGLIDSRGGKAQALSTAAAQAAAAGATAALQTLLPRLTAGGYYVGSSGASSLGGSGGGFSVGGGMAVFDGASLFLQRVSMIGNVAAEAGGSLYGGNCSDLWISNSTVADSAAAWGPGGGLHATACQHVLLHAARVSGCNGTSGGGAYLDGGSINASSTAAAVHLALINNTMFTGNSAQGIDGHVGPPALGASDVSRSGVGGALHVGAELVSAAGDVVEGYPPVTLRLTLEPAAWVRLQPQVDAVTDQATGQAEWNQVVVHGWPGEVYTLRVAAVGTEDSVTGQQQLQQLWYASLLAPGADVLQQLRQARSLVDLSVDGNSSVVVTNSSAAALTDICVLTASADTKAVDDVVLYVNWQCAEGYVGRLCATCIPNLYLSSDFECQACPALGLNLFLGLLAFFANVVLMLYTSWTAYTDEGGAAAEEQAAAADPAGEDSPAAVASLSSPQQTPKARRRKDSGEEVGASEKLKVIIVHVQYFIIITRLNLNWPRIIHKLAAGFGTVTGASNFFTFAPSCFFPDYTSDGQARLTVFYSLAAPCLALLLCLALWALRWCWFNQSRMKRTSGRRYNGRGRRNDRSHRGLSTRDLAALSALEAAEADTEGNWPASASGGVEGLSQAAAVASSPPYYSATAATAAELGISCAQIMPPPPPPPPPPLLPPPAPSPPALITPAAAAWDPTHLRLDLPAAVEHSSSAFVGGGLQAAAVTPRSSAAATPAAAAASIAPPGRSSTSGLKAIIGKLRSNAGMRHLDQTVSLPGQLLIVLLVGVFILYPGLVQASLSIFACRNLDDGSGPYPEAQTATWRYGYWMKDLEARCYAETHAALYLPLGIVSVVLFCCAPPLAFFIMLWRKRESLEEPHTKQVYGFLYDRYRRSYYFYEGVRQLQTLALVCVDVFGYTLAVDRQALLLQAILVAIGAMNMTTNALRARVLAVMEFLSLSVLVLTM</sequence>
<feature type="transmembrane region" description="Helical" evidence="2">
    <location>
        <begin position="1603"/>
        <end position="1628"/>
    </location>
</feature>
<evidence type="ECO:0008006" key="5">
    <source>
        <dbReference type="Google" id="ProtNLM"/>
    </source>
</evidence>
<dbReference type="PANTHER" id="PTHR19862:SF14">
    <property type="entry name" value="WD REPEAT-CONTAINING PROTEIN 48"/>
    <property type="match status" value="1"/>
</dbReference>
<dbReference type="EMBL" id="JAEHOC010000009">
    <property type="protein sequence ID" value="KAG2438614.1"/>
    <property type="molecule type" value="Genomic_DNA"/>
</dbReference>
<dbReference type="InterPro" id="IPR006626">
    <property type="entry name" value="PbH1"/>
</dbReference>
<name>A0A835W662_CHLIN</name>
<dbReference type="SMART" id="SM00710">
    <property type="entry name" value="PbH1"/>
    <property type="match status" value="7"/>
</dbReference>
<dbReference type="InterPro" id="IPR051246">
    <property type="entry name" value="WDR48"/>
</dbReference>
<dbReference type="GO" id="GO:0000724">
    <property type="term" value="P:double-strand break repair via homologous recombination"/>
    <property type="evidence" value="ECO:0007669"/>
    <property type="project" value="TreeGrafter"/>
</dbReference>
<keyword evidence="2" id="KW-1133">Transmembrane helix</keyword>
<evidence type="ECO:0000256" key="1">
    <source>
        <dbReference type="SAM" id="MobiDB-lite"/>
    </source>
</evidence>
<feature type="region of interest" description="Disordered" evidence="1">
    <location>
        <begin position="714"/>
        <end position="736"/>
    </location>
</feature>
<evidence type="ECO:0000256" key="2">
    <source>
        <dbReference type="SAM" id="Phobius"/>
    </source>
</evidence>
<dbReference type="GO" id="GO:0043130">
    <property type="term" value="F:ubiquitin binding"/>
    <property type="evidence" value="ECO:0007669"/>
    <property type="project" value="TreeGrafter"/>
</dbReference>
<dbReference type="Proteomes" id="UP000650467">
    <property type="component" value="Unassembled WGS sequence"/>
</dbReference>
<evidence type="ECO:0000313" key="4">
    <source>
        <dbReference type="Proteomes" id="UP000650467"/>
    </source>
</evidence>
<dbReference type="OrthoDB" id="548237at2759"/>
<feature type="transmembrane region" description="Helical" evidence="2">
    <location>
        <begin position="1167"/>
        <end position="1187"/>
    </location>
</feature>
<feature type="transmembrane region" description="Helical" evidence="2">
    <location>
        <begin position="1270"/>
        <end position="1290"/>
    </location>
</feature>
<feature type="transmembrane region" description="Helical" evidence="2">
    <location>
        <begin position="1310"/>
        <end position="1333"/>
    </location>
</feature>
<protein>
    <recommendedName>
        <fullName evidence="5">EF-hand domain-containing protein</fullName>
    </recommendedName>
</protein>
<keyword evidence="2" id="KW-0472">Membrane</keyword>
<keyword evidence="4" id="KW-1185">Reference proteome</keyword>
<gene>
    <name evidence="3" type="ORF">HXX76_005163</name>
</gene>
<comment type="caution">
    <text evidence="3">The sequence shown here is derived from an EMBL/GenBank/DDBJ whole genome shotgun (WGS) entry which is preliminary data.</text>
</comment>
<feature type="transmembrane region" description="Helical" evidence="2">
    <location>
        <begin position="1539"/>
        <end position="1563"/>
    </location>
</feature>
<proteinExistence type="predicted"/>
<accession>A0A835W662</accession>
<dbReference type="PANTHER" id="PTHR19862">
    <property type="entry name" value="WD REPEAT-CONTAINING PROTEIN 48"/>
    <property type="match status" value="1"/>
</dbReference>
<feature type="compositionally biased region" description="Pro residues" evidence="1">
    <location>
        <begin position="1425"/>
        <end position="1445"/>
    </location>
</feature>
<organism evidence="3 4">
    <name type="scientific">Chlamydomonas incerta</name>
    <dbReference type="NCBI Taxonomy" id="51695"/>
    <lineage>
        <taxon>Eukaryota</taxon>
        <taxon>Viridiplantae</taxon>
        <taxon>Chlorophyta</taxon>
        <taxon>core chlorophytes</taxon>
        <taxon>Chlorophyceae</taxon>
        <taxon>CS clade</taxon>
        <taxon>Chlamydomonadales</taxon>
        <taxon>Chlamydomonadaceae</taxon>
        <taxon>Chlamydomonas</taxon>
    </lineage>
</organism>
<feature type="compositionally biased region" description="Polar residues" evidence="1">
    <location>
        <begin position="720"/>
        <end position="736"/>
    </location>
</feature>
<reference evidence="3" key="1">
    <citation type="journal article" date="2020" name="bioRxiv">
        <title>Comparative genomics of Chlamydomonas.</title>
        <authorList>
            <person name="Craig R.J."/>
            <person name="Hasan A.R."/>
            <person name="Ness R.W."/>
            <person name="Keightley P.D."/>
        </authorList>
    </citation>
    <scope>NUCLEOTIDE SEQUENCE</scope>
    <source>
        <strain evidence="3">SAG 7.73</strain>
    </source>
</reference>
<feature type="region of interest" description="Disordered" evidence="1">
    <location>
        <begin position="1423"/>
        <end position="1445"/>
    </location>
</feature>
<dbReference type="InterPro" id="IPR018247">
    <property type="entry name" value="EF_Hand_1_Ca_BS"/>
</dbReference>
<keyword evidence="2" id="KW-0812">Transmembrane</keyword>
<dbReference type="SUPFAM" id="SSF51126">
    <property type="entry name" value="Pectin lyase-like"/>
    <property type="match status" value="1"/>
</dbReference>
<dbReference type="InterPro" id="IPR011050">
    <property type="entry name" value="Pectin_lyase_fold/virulence"/>
</dbReference>
<feature type="region of interest" description="Disordered" evidence="1">
    <location>
        <begin position="1213"/>
        <end position="1239"/>
    </location>
</feature>
<evidence type="ECO:0000313" key="3">
    <source>
        <dbReference type="EMBL" id="KAG2438614.1"/>
    </source>
</evidence>